<gene>
    <name evidence="1" type="ORF">DFR47_11911</name>
</gene>
<keyword evidence="2" id="KW-1185">Reference proteome</keyword>
<evidence type="ECO:0000313" key="1">
    <source>
        <dbReference type="EMBL" id="RBO88510.1"/>
    </source>
</evidence>
<protein>
    <submittedName>
        <fullName evidence="1">Uncharacterized protein DUF3768</fullName>
    </submittedName>
</protein>
<evidence type="ECO:0000313" key="2">
    <source>
        <dbReference type="Proteomes" id="UP000252893"/>
    </source>
</evidence>
<dbReference type="Proteomes" id="UP000252893">
    <property type="component" value="Unassembled WGS sequence"/>
</dbReference>
<organism evidence="1 2">
    <name type="scientific">Pseudochrobactrum asaccharolyticum</name>
    <dbReference type="NCBI Taxonomy" id="354351"/>
    <lineage>
        <taxon>Bacteria</taxon>
        <taxon>Pseudomonadati</taxon>
        <taxon>Pseudomonadota</taxon>
        <taxon>Alphaproteobacteria</taxon>
        <taxon>Hyphomicrobiales</taxon>
        <taxon>Brucellaceae</taxon>
        <taxon>Pseudochrobactrum</taxon>
    </lineage>
</organism>
<reference evidence="1 2" key="1">
    <citation type="submission" date="2018-06" db="EMBL/GenBank/DDBJ databases">
        <title>Genomic Encyclopedia of Type Strains, Phase IV (KMG-IV): sequencing the most valuable type-strain genomes for metagenomic binning, comparative biology and taxonomic classification.</title>
        <authorList>
            <person name="Goeker M."/>
        </authorList>
    </citation>
    <scope>NUCLEOTIDE SEQUENCE [LARGE SCALE GENOMIC DNA]</scope>
    <source>
        <strain evidence="1 2">DSM 25619</strain>
    </source>
</reference>
<dbReference type="RefSeq" id="WP_113946477.1">
    <property type="nucleotide sequence ID" value="NZ_JBHEEG010000018.1"/>
</dbReference>
<dbReference type="InterPro" id="IPR022243">
    <property type="entry name" value="DUF3768"/>
</dbReference>
<dbReference type="Pfam" id="PF12599">
    <property type="entry name" value="DUF3768"/>
    <property type="match status" value="1"/>
</dbReference>
<dbReference type="OrthoDB" id="1495368at2"/>
<sequence length="120" mass="13516">MHTKIEQIKNNKGQSQNAVAVLNDKLRTQHIGGRIMMTRGISSLDKARIHSIIHAIASFTDFNSNNDPYGEHDCAILEVEGISIMWKIDYYDETLDGHSPDASNPNITVRIMTVMLAEEY</sequence>
<dbReference type="AlphaFoldDB" id="A0A366DEN7"/>
<accession>A0A366DEN7</accession>
<name>A0A366DEN7_9HYPH</name>
<proteinExistence type="predicted"/>
<comment type="caution">
    <text evidence="1">The sequence shown here is derived from an EMBL/GenBank/DDBJ whole genome shotgun (WGS) entry which is preliminary data.</text>
</comment>
<dbReference type="EMBL" id="QNRH01000019">
    <property type="protein sequence ID" value="RBO88510.1"/>
    <property type="molecule type" value="Genomic_DNA"/>
</dbReference>